<evidence type="ECO:0000313" key="2">
    <source>
        <dbReference type="Proteomes" id="UP000615446"/>
    </source>
</evidence>
<dbReference type="Proteomes" id="UP000615446">
    <property type="component" value="Unassembled WGS sequence"/>
</dbReference>
<evidence type="ECO:0000313" key="1">
    <source>
        <dbReference type="EMBL" id="GES91263.1"/>
    </source>
</evidence>
<accession>A0A8H3QT61</accession>
<dbReference type="AlphaFoldDB" id="A0A8H3QT61"/>
<name>A0A8H3QT61_9GLOM</name>
<gene>
    <name evidence="1" type="ORF">RCL2_001809500</name>
</gene>
<organism evidence="1 2">
    <name type="scientific">Rhizophagus clarus</name>
    <dbReference type="NCBI Taxonomy" id="94130"/>
    <lineage>
        <taxon>Eukaryota</taxon>
        <taxon>Fungi</taxon>
        <taxon>Fungi incertae sedis</taxon>
        <taxon>Mucoromycota</taxon>
        <taxon>Glomeromycotina</taxon>
        <taxon>Glomeromycetes</taxon>
        <taxon>Glomerales</taxon>
        <taxon>Glomeraceae</taxon>
        <taxon>Rhizophagus</taxon>
    </lineage>
</organism>
<dbReference type="EMBL" id="BLAL01000199">
    <property type="protein sequence ID" value="GES91263.1"/>
    <property type="molecule type" value="Genomic_DNA"/>
</dbReference>
<sequence>MLRLFRNINNILPDGSSAYPKIAASKFDRNLIASEVCYYLEFQEYPNTSETGFASIYNISGWDESEAKEAFSLTNIQYSYVSKEQHRCLSIKVCEFASKDVFAKAHEYKCEHVNQNGIRCNGAPKLGELTQASGSITSKKKFIGCTNWKPKEKNYRYLTILINVDLKLLETMFNNYSYHPHGIDYENNNKSDAIEECFMVQPNSTRSDECYK</sequence>
<protein>
    <submittedName>
        <fullName evidence="1">Uncharacterized protein</fullName>
    </submittedName>
</protein>
<proteinExistence type="predicted"/>
<reference evidence="1" key="1">
    <citation type="submission" date="2019-10" db="EMBL/GenBank/DDBJ databases">
        <title>Conservation and host-specific expression of non-tandemly repeated heterogenous ribosome RNA gene in arbuscular mycorrhizal fungi.</title>
        <authorList>
            <person name="Maeda T."/>
            <person name="Kobayashi Y."/>
            <person name="Nakagawa T."/>
            <person name="Ezawa T."/>
            <person name="Yamaguchi K."/>
            <person name="Bino T."/>
            <person name="Nishimoto Y."/>
            <person name="Shigenobu S."/>
            <person name="Kawaguchi M."/>
        </authorList>
    </citation>
    <scope>NUCLEOTIDE SEQUENCE</scope>
    <source>
        <strain evidence="1">HR1</strain>
    </source>
</reference>
<dbReference type="OrthoDB" id="2437484at2759"/>
<comment type="caution">
    <text evidence="1">The sequence shown here is derived from an EMBL/GenBank/DDBJ whole genome shotgun (WGS) entry which is preliminary data.</text>
</comment>